<reference evidence="5" key="1">
    <citation type="submission" date="2016-03" db="EMBL/GenBank/DDBJ databases">
        <authorList>
            <person name="Heylen K."/>
            <person name="De Vos P."/>
            <person name="Vekeman B."/>
        </authorList>
    </citation>
    <scope>NUCLEOTIDE SEQUENCE [LARGE SCALE GENOMIC DNA]</scope>
    <source>
        <strain evidence="5">R-45383</strain>
    </source>
</reference>
<evidence type="ECO:0000256" key="1">
    <source>
        <dbReference type="ARBA" id="ARBA00006484"/>
    </source>
</evidence>
<comment type="caution">
    <text evidence="4">The sequence shown here is derived from an EMBL/GenBank/DDBJ whole genome shotgun (WGS) entry which is preliminary data.</text>
</comment>
<evidence type="ECO:0000313" key="4">
    <source>
        <dbReference type="EMBL" id="OAI18285.1"/>
    </source>
</evidence>
<keyword evidence="2" id="KW-0560">Oxidoreductase</keyword>
<accession>A0A177NK56</accession>
<protein>
    <submittedName>
        <fullName evidence="4">3-ketoacyl-ACP reductase</fullName>
    </submittedName>
</protein>
<dbReference type="InterPro" id="IPR002347">
    <property type="entry name" value="SDR_fam"/>
</dbReference>
<dbReference type="InterPro" id="IPR036291">
    <property type="entry name" value="NAD(P)-bd_dom_sf"/>
</dbReference>
<dbReference type="InterPro" id="IPR057326">
    <property type="entry name" value="KR_dom"/>
</dbReference>
<dbReference type="STRING" id="702114.A1355_06015"/>
<organism evidence="4 5">
    <name type="scientific">Methylomonas koyamae</name>
    <dbReference type="NCBI Taxonomy" id="702114"/>
    <lineage>
        <taxon>Bacteria</taxon>
        <taxon>Pseudomonadati</taxon>
        <taxon>Pseudomonadota</taxon>
        <taxon>Gammaproteobacteria</taxon>
        <taxon>Methylococcales</taxon>
        <taxon>Methylococcaceae</taxon>
        <taxon>Methylomonas</taxon>
    </lineage>
</organism>
<dbReference type="Pfam" id="PF13561">
    <property type="entry name" value="adh_short_C2"/>
    <property type="match status" value="1"/>
</dbReference>
<evidence type="ECO:0000313" key="5">
    <source>
        <dbReference type="Proteomes" id="UP000077628"/>
    </source>
</evidence>
<dbReference type="Proteomes" id="UP000077628">
    <property type="component" value="Unassembled WGS sequence"/>
</dbReference>
<keyword evidence="5" id="KW-1185">Reference proteome</keyword>
<gene>
    <name evidence="4" type="ORF">A1355_06015</name>
</gene>
<dbReference type="Gene3D" id="3.40.50.720">
    <property type="entry name" value="NAD(P)-binding Rossmann-like Domain"/>
    <property type="match status" value="1"/>
</dbReference>
<comment type="similarity">
    <text evidence="1">Belongs to the short-chain dehydrogenases/reductases (SDR) family.</text>
</comment>
<evidence type="ECO:0000259" key="3">
    <source>
        <dbReference type="SMART" id="SM00822"/>
    </source>
</evidence>
<dbReference type="SUPFAM" id="SSF51735">
    <property type="entry name" value="NAD(P)-binding Rossmann-fold domains"/>
    <property type="match status" value="1"/>
</dbReference>
<dbReference type="EMBL" id="LUUK01000170">
    <property type="protein sequence ID" value="OAI18285.1"/>
    <property type="molecule type" value="Genomic_DNA"/>
</dbReference>
<dbReference type="PANTHER" id="PTHR48107:SF7">
    <property type="entry name" value="RE15974P"/>
    <property type="match status" value="1"/>
</dbReference>
<dbReference type="PANTHER" id="PTHR48107">
    <property type="entry name" value="NADPH-DEPENDENT ALDEHYDE REDUCTASE-LIKE PROTEIN, CHLOROPLASTIC-RELATED"/>
    <property type="match status" value="1"/>
</dbReference>
<dbReference type="OrthoDB" id="9803333at2"/>
<feature type="domain" description="Ketoreductase" evidence="3">
    <location>
        <begin position="3"/>
        <end position="185"/>
    </location>
</feature>
<evidence type="ECO:0000256" key="2">
    <source>
        <dbReference type="ARBA" id="ARBA00023002"/>
    </source>
</evidence>
<dbReference type="AlphaFoldDB" id="A0A177NK56"/>
<dbReference type="RefSeq" id="WP_064028758.1">
    <property type="nucleotide sequence ID" value="NZ_LUUK01000170.1"/>
</dbReference>
<dbReference type="PRINTS" id="PR00081">
    <property type="entry name" value="GDHRDH"/>
</dbReference>
<sequence>MAKIALITGASRGIGKAVALRLAQDGFDVAVNYAANAQAAEEVAAQIRLIGRQAVALPADVSNPAQVAELFANAERALGRIDVLVNNAGIMKLQMLAETDDASFDDIVAVNLKGTFNTLRLAATDLNDAGRIVNFSTSAIGLALPGYAIYNAAKAGVEALSRTFANELRGRNITVNCVAPGPTDTELFFHGKTAEQVERLRKLPPLERLATPDDIAAVVAFLAGPDGGWINGQVLRANGGLN</sequence>
<dbReference type="GO" id="GO:0016614">
    <property type="term" value="F:oxidoreductase activity, acting on CH-OH group of donors"/>
    <property type="evidence" value="ECO:0007669"/>
    <property type="project" value="UniProtKB-ARBA"/>
</dbReference>
<dbReference type="FunFam" id="3.40.50.720:FF:000084">
    <property type="entry name" value="Short-chain dehydrogenase reductase"/>
    <property type="match status" value="1"/>
</dbReference>
<proteinExistence type="inferred from homology"/>
<name>A0A177NK56_9GAMM</name>
<dbReference type="SMART" id="SM00822">
    <property type="entry name" value="PKS_KR"/>
    <property type="match status" value="1"/>
</dbReference>
<dbReference type="PRINTS" id="PR00080">
    <property type="entry name" value="SDRFAMILY"/>
</dbReference>